<evidence type="ECO:0000256" key="2">
    <source>
        <dbReference type="ARBA" id="ARBA00023125"/>
    </source>
</evidence>
<dbReference type="Gene3D" id="3.40.50.2300">
    <property type="match status" value="2"/>
</dbReference>
<organism evidence="5 6">
    <name type="scientific">Nocardioides pocheonensis</name>
    <dbReference type="NCBI Taxonomy" id="661485"/>
    <lineage>
        <taxon>Bacteria</taxon>
        <taxon>Bacillati</taxon>
        <taxon>Actinomycetota</taxon>
        <taxon>Actinomycetes</taxon>
        <taxon>Propionibacteriales</taxon>
        <taxon>Nocardioidaceae</taxon>
        <taxon>Nocardioides</taxon>
    </lineage>
</organism>
<dbReference type="Gene3D" id="1.10.260.40">
    <property type="entry name" value="lambda repressor-like DNA-binding domains"/>
    <property type="match status" value="1"/>
</dbReference>
<name>A0A3N0GLQ3_9ACTN</name>
<evidence type="ECO:0000259" key="4">
    <source>
        <dbReference type="PROSITE" id="PS50932"/>
    </source>
</evidence>
<dbReference type="PANTHER" id="PTHR30146:SF109">
    <property type="entry name" value="HTH-TYPE TRANSCRIPTIONAL REGULATOR GALS"/>
    <property type="match status" value="1"/>
</dbReference>
<evidence type="ECO:0000256" key="3">
    <source>
        <dbReference type="ARBA" id="ARBA00023163"/>
    </source>
</evidence>
<dbReference type="GO" id="GO:0003700">
    <property type="term" value="F:DNA-binding transcription factor activity"/>
    <property type="evidence" value="ECO:0007669"/>
    <property type="project" value="TreeGrafter"/>
</dbReference>
<dbReference type="CDD" id="cd01392">
    <property type="entry name" value="HTH_LacI"/>
    <property type="match status" value="1"/>
</dbReference>
<dbReference type="CDD" id="cd06267">
    <property type="entry name" value="PBP1_LacI_sugar_binding-like"/>
    <property type="match status" value="1"/>
</dbReference>
<dbReference type="GO" id="GO:0000976">
    <property type="term" value="F:transcription cis-regulatory region binding"/>
    <property type="evidence" value="ECO:0007669"/>
    <property type="project" value="TreeGrafter"/>
</dbReference>
<dbReference type="InterPro" id="IPR010982">
    <property type="entry name" value="Lambda_DNA-bd_dom_sf"/>
</dbReference>
<accession>A0A3N0GLQ3</accession>
<dbReference type="InterPro" id="IPR000843">
    <property type="entry name" value="HTH_LacI"/>
</dbReference>
<keyword evidence="6" id="KW-1185">Reference proteome</keyword>
<dbReference type="PANTHER" id="PTHR30146">
    <property type="entry name" value="LACI-RELATED TRANSCRIPTIONAL REPRESSOR"/>
    <property type="match status" value="1"/>
</dbReference>
<dbReference type="OrthoDB" id="3595338at2"/>
<dbReference type="InterPro" id="IPR028082">
    <property type="entry name" value="Peripla_BP_I"/>
</dbReference>
<comment type="caution">
    <text evidence="5">The sequence shown here is derived from an EMBL/GenBank/DDBJ whole genome shotgun (WGS) entry which is preliminary data.</text>
</comment>
<dbReference type="SUPFAM" id="SSF53822">
    <property type="entry name" value="Periplasmic binding protein-like I"/>
    <property type="match status" value="1"/>
</dbReference>
<protein>
    <submittedName>
        <fullName evidence="5">LacI family transcriptional regulator</fullName>
    </submittedName>
</protein>
<reference evidence="5 6" key="1">
    <citation type="submission" date="2018-11" db="EMBL/GenBank/DDBJ databases">
        <authorList>
            <person name="Li F."/>
        </authorList>
    </citation>
    <scope>NUCLEOTIDE SEQUENCE [LARGE SCALE GENOMIC DNA]</scope>
    <source>
        <strain evidence="5 6">Gsoil 818</strain>
    </source>
</reference>
<keyword evidence="3" id="KW-0804">Transcription</keyword>
<sequence length="339" mass="36193">MRMRATMKDVAALSGVSLKTVSRVVNGEPGVSEELIQRVQSAVAQLDYRHNLAASNLRRGHRTGSIGVLLHDLRNPFSATLLRAIEDRARPAGVAVLSSSLDDLQEREALMAGAMVSRRVDGLVLMPTGDDQSYLFSDIRAGLAVVAVDRPARGVDVDTVVVDNAGAAQQAVAELAALGHRRIACLSDSEQIWTARERRRGYLKGMAAAGLEPDERMVVANLRSSLEATQATLELLDSAEPPTAIFAARNDLTVGVVRALRQRGLQRAVALIGFDDFPMADLLEPAVTVIAQDLEALGARAADLLFARMQQGSAPSQHVEVATTLVLRESGAIPPAASR</sequence>
<dbReference type="AlphaFoldDB" id="A0A3N0GLQ3"/>
<dbReference type="PROSITE" id="PS00356">
    <property type="entry name" value="HTH_LACI_1"/>
    <property type="match status" value="1"/>
</dbReference>
<evidence type="ECO:0000256" key="1">
    <source>
        <dbReference type="ARBA" id="ARBA00023015"/>
    </source>
</evidence>
<dbReference type="SUPFAM" id="SSF47413">
    <property type="entry name" value="lambda repressor-like DNA-binding domains"/>
    <property type="match status" value="1"/>
</dbReference>
<evidence type="ECO:0000313" key="5">
    <source>
        <dbReference type="EMBL" id="RNM12990.1"/>
    </source>
</evidence>
<keyword evidence="1" id="KW-0805">Transcription regulation</keyword>
<dbReference type="Proteomes" id="UP000279994">
    <property type="component" value="Unassembled WGS sequence"/>
</dbReference>
<dbReference type="PROSITE" id="PS50932">
    <property type="entry name" value="HTH_LACI_2"/>
    <property type="match status" value="1"/>
</dbReference>
<dbReference type="PRINTS" id="PR00036">
    <property type="entry name" value="HTHLACI"/>
</dbReference>
<evidence type="ECO:0000313" key="6">
    <source>
        <dbReference type="Proteomes" id="UP000279994"/>
    </source>
</evidence>
<gene>
    <name evidence="5" type="ORF">EFL26_16285</name>
</gene>
<dbReference type="SMART" id="SM00354">
    <property type="entry name" value="HTH_LACI"/>
    <property type="match status" value="1"/>
</dbReference>
<proteinExistence type="predicted"/>
<dbReference type="Pfam" id="PF13377">
    <property type="entry name" value="Peripla_BP_3"/>
    <property type="match status" value="1"/>
</dbReference>
<dbReference type="Pfam" id="PF00356">
    <property type="entry name" value="LacI"/>
    <property type="match status" value="1"/>
</dbReference>
<feature type="domain" description="HTH lacI-type" evidence="4">
    <location>
        <begin position="5"/>
        <end position="59"/>
    </location>
</feature>
<dbReference type="InterPro" id="IPR046335">
    <property type="entry name" value="LacI/GalR-like_sensor"/>
</dbReference>
<dbReference type="EMBL" id="RJSF01000043">
    <property type="protein sequence ID" value="RNM12990.1"/>
    <property type="molecule type" value="Genomic_DNA"/>
</dbReference>
<keyword evidence="2" id="KW-0238">DNA-binding</keyword>